<proteinExistence type="predicted"/>
<evidence type="ECO:0000313" key="3">
    <source>
        <dbReference type="Proteomes" id="UP000192610"/>
    </source>
</evidence>
<evidence type="ECO:0000259" key="1">
    <source>
        <dbReference type="PROSITE" id="PS50164"/>
    </source>
</evidence>
<keyword evidence="3" id="KW-1185">Reference proteome</keyword>
<evidence type="ECO:0000313" key="2">
    <source>
        <dbReference type="EMBL" id="OQP50886.1"/>
    </source>
</evidence>
<dbReference type="InterPro" id="IPR035901">
    <property type="entry name" value="GIY-YIG_endonuc_sf"/>
</dbReference>
<organism evidence="2 3">
    <name type="scientific">Niastella yeongjuensis</name>
    <dbReference type="NCBI Taxonomy" id="354355"/>
    <lineage>
        <taxon>Bacteria</taxon>
        <taxon>Pseudomonadati</taxon>
        <taxon>Bacteroidota</taxon>
        <taxon>Chitinophagia</taxon>
        <taxon>Chitinophagales</taxon>
        <taxon>Chitinophagaceae</taxon>
        <taxon>Niastella</taxon>
    </lineage>
</organism>
<dbReference type="RefSeq" id="WP_081199375.1">
    <property type="nucleotide sequence ID" value="NZ_FOCZ01000001.1"/>
</dbReference>
<dbReference type="EMBL" id="LVXG01000012">
    <property type="protein sequence ID" value="OQP50886.1"/>
    <property type="molecule type" value="Genomic_DNA"/>
</dbReference>
<dbReference type="PROSITE" id="PS50164">
    <property type="entry name" value="GIY_YIG"/>
    <property type="match status" value="1"/>
</dbReference>
<dbReference type="OrthoDB" id="1495241at2"/>
<gene>
    <name evidence="2" type="ORF">A4H97_03410</name>
</gene>
<dbReference type="Proteomes" id="UP000192610">
    <property type="component" value="Unassembled WGS sequence"/>
</dbReference>
<dbReference type="InterPro" id="IPR000305">
    <property type="entry name" value="GIY-YIG_endonuc"/>
</dbReference>
<dbReference type="SUPFAM" id="SSF82771">
    <property type="entry name" value="GIY-YIG endonuclease"/>
    <property type="match status" value="1"/>
</dbReference>
<dbReference type="Gene3D" id="3.40.1440.10">
    <property type="entry name" value="GIY-YIG endonuclease"/>
    <property type="match status" value="1"/>
</dbReference>
<sequence>MFYAYVIKSLKTTFYYKGHCEDLHLRLKQHNSGMTDSIKAYLPFEIVYFEEFETREKAIKREKYFKTAAGRKFLKTKLSVS</sequence>
<name>A0A1V9EXN5_9BACT</name>
<reference evidence="3" key="1">
    <citation type="submission" date="2016-04" db="EMBL/GenBank/DDBJ databases">
        <authorList>
            <person name="Chen L."/>
            <person name="Zhuang W."/>
            <person name="Wang G."/>
        </authorList>
    </citation>
    <scope>NUCLEOTIDE SEQUENCE [LARGE SCALE GENOMIC DNA]</scope>
    <source>
        <strain evidence="3">17621</strain>
    </source>
</reference>
<dbReference type="CDD" id="cd10449">
    <property type="entry name" value="GIY-YIG_SLX1_like"/>
    <property type="match status" value="1"/>
</dbReference>
<feature type="domain" description="GIY-YIG" evidence="1">
    <location>
        <begin position="1"/>
        <end position="77"/>
    </location>
</feature>
<dbReference type="Pfam" id="PF01541">
    <property type="entry name" value="GIY-YIG"/>
    <property type="match status" value="1"/>
</dbReference>
<comment type="caution">
    <text evidence="2">The sequence shown here is derived from an EMBL/GenBank/DDBJ whole genome shotgun (WGS) entry which is preliminary data.</text>
</comment>
<accession>A0A1V9EXN5</accession>
<dbReference type="AlphaFoldDB" id="A0A1V9EXN5"/>
<protein>
    <submittedName>
        <fullName evidence="2">Excinuclease ABC subunit C</fullName>
    </submittedName>
</protein>